<dbReference type="InterPro" id="IPR015424">
    <property type="entry name" value="PyrdxlP-dep_Trfase"/>
</dbReference>
<dbReference type="InterPro" id="IPR015421">
    <property type="entry name" value="PyrdxlP-dep_Trfase_major"/>
</dbReference>
<dbReference type="InterPro" id="IPR015422">
    <property type="entry name" value="PyrdxlP-dep_Trfase_small"/>
</dbReference>
<evidence type="ECO:0000313" key="5">
    <source>
        <dbReference type="Proteomes" id="UP000465778"/>
    </source>
</evidence>
<reference evidence="4 5" key="1">
    <citation type="journal article" date="2020" name="G3 (Bethesda)">
        <title>Whole Genome Sequencing and Comparative Genomics of Two Nematicidal Bacillus Strains Reveals a Wide Range of Possible Virulence Factors.</title>
        <authorList>
            <person name="Susic N."/>
            <person name="Janezic S."/>
            <person name="Rupnik M."/>
            <person name="Geric Stare B."/>
        </authorList>
    </citation>
    <scope>NUCLEOTIDE SEQUENCE [LARGE SCALE GENOMIC DNA]</scope>
    <source>
        <strain evidence="4 5">I-1582</strain>
    </source>
</reference>
<protein>
    <submittedName>
        <fullName evidence="4">Cysteine desulfurase</fullName>
        <ecNumber evidence="4">2.8.1.7</ecNumber>
    </submittedName>
</protein>
<comment type="caution">
    <text evidence="4">The sequence shown here is derived from an EMBL/GenBank/DDBJ whole genome shotgun (WGS) entry which is preliminary data.</text>
</comment>
<evidence type="ECO:0000256" key="2">
    <source>
        <dbReference type="ARBA" id="ARBA00022898"/>
    </source>
</evidence>
<evidence type="ECO:0000259" key="3">
    <source>
        <dbReference type="Pfam" id="PF00266"/>
    </source>
</evidence>
<dbReference type="PANTHER" id="PTHR11601">
    <property type="entry name" value="CYSTEINE DESULFURYLASE FAMILY MEMBER"/>
    <property type="match status" value="1"/>
</dbReference>
<name>A0A800MWC6_CYTFI</name>
<evidence type="ECO:0000256" key="1">
    <source>
        <dbReference type="ARBA" id="ARBA00001933"/>
    </source>
</evidence>
<organism evidence="4 5">
    <name type="scientific">Cytobacillus firmus</name>
    <name type="common">Bacillus firmus</name>
    <dbReference type="NCBI Taxonomy" id="1399"/>
    <lineage>
        <taxon>Bacteria</taxon>
        <taxon>Bacillati</taxon>
        <taxon>Bacillota</taxon>
        <taxon>Bacilli</taxon>
        <taxon>Bacillales</taxon>
        <taxon>Bacillaceae</taxon>
        <taxon>Cytobacillus</taxon>
    </lineage>
</organism>
<dbReference type="Pfam" id="PF00266">
    <property type="entry name" value="Aminotran_5"/>
    <property type="match status" value="1"/>
</dbReference>
<dbReference type="InterPro" id="IPR000192">
    <property type="entry name" value="Aminotrans_V_dom"/>
</dbReference>
<feature type="domain" description="Aminotransferase class V" evidence="3">
    <location>
        <begin position="16"/>
        <end position="379"/>
    </location>
</feature>
<proteinExistence type="predicted"/>
<dbReference type="Gene3D" id="3.40.640.10">
    <property type="entry name" value="Type I PLP-dependent aspartate aminotransferase-like (Major domain)"/>
    <property type="match status" value="1"/>
</dbReference>
<sequence>MNDLIRKRKQVGYIKYFDYAASCPLDKEAADAYIKASTEYFGNSRSLHDTGSAAEGLLENCRMELAGILSVKSEGIYFTSGGTESNFLAIDALLSASEKSGKHIITGIAEHSSIHSILEKLRLEKGYEITKIPFGADGRIDLKKLSSAFRDDTVLVTIQHGNSEIGTLQPLLEISELCRERQILLHSDCVHTFGKSDLKEVARFADSLSFSAHKFYGPKGIGGIYLKPGMRWSSFLPGVSHEKGFRPGTVNLPGVVGMTVAAQKAYVNLSKHNSHFQMLREVLLKELEAAQEKFVIYDFTGSYQLPSTLGLRLKGVEGQYIMLECNRLGFAISTGSACSTGLQTVSKTMEALGVADKKGKEFIRISFGWNTSAADAKALGEKLAIMARELVPL</sequence>
<keyword evidence="4" id="KW-0808">Transferase</keyword>
<comment type="cofactor">
    <cofactor evidence="1">
        <name>pyridoxal 5'-phosphate</name>
        <dbReference type="ChEBI" id="CHEBI:597326"/>
    </cofactor>
</comment>
<dbReference type="SUPFAM" id="SSF53383">
    <property type="entry name" value="PLP-dependent transferases"/>
    <property type="match status" value="1"/>
</dbReference>
<dbReference type="RefSeq" id="WP_236564653.1">
    <property type="nucleotide sequence ID" value="NZ_JBALOT010000064.1"/>
</dbReference>
<dbReference type="PIRSF" id="PIRSF005572">
    <property type="entry name" value="NifS"/>
    <property type="match status" value="1"/>
</dbReference>
<dbReference type="Gene3D" id="3.90.1150.10">
    <property type="entry name" value="Aspartate Aminotransferase, domain 1"/>
    <property type="match status" value="1"/>
</dbReference>
<dbReference type="EC" id="2.8.1.7" evidence="4"/>
<dbReference type="Proteomes" id="UP000465778">
    <property type="component" value="Unassembled WGS sequence"/>
</dbReference>
<dbReference type="GO" id="GO:0031071">
    <property type="term" value="F:cysteine desulfurase activity"/>
    <property type="evidence" value="ECO:0007669"/>
    <property type="project" value="UniProtKB-EC"/>
</dbReference>
<dbReference type="EMBL" id="VDEM01000026">
    <property type="protein sequence ID" value="KAF0823677.1"/>
    <property type="molecule type" value="Genomic_DNA"/>
</dbReference>
<accession>A0A800MWC6</accession>
<dbReference type="NCBIfam" id="NF002806">
    <property type="entry name" value="PRK02948.1"/>
    <property type="match status" value="1"/>
</dbReference>
<dbReference type="Gene3D" id="1.10.260.50">
    <property type="match status" value="1"/>
</dbReference>
<keyword evidence="2" id="KW-0663">Pyridoxal phosphate</keyword>
<evidence type="ECO:0000313" key="4">
    <source>
        <dbReference type="EMBL" id="KAF0823677.1"/>
    </source>
</evidence>
<gene>
    <name evidence="4" type="ORF">KIS1582_2511</name>
</gene>
<dbReference type="PANTHER" id="PTHR11601:SF36">
    <property type="entry name" value="CYSTEINE DESULFURASE NIFS-RELATED"/>
    <property type="match status" value="1"/>
</dbReference>
<dbReference type="AlphaFoldDB" id="A0A800MWC6"/>
<dbReference type="InterPro" id="IPR016454">
    <property type="entry name" value="Cysteine_dSase"/>
</dbReference>